<protein>
    <submittedName>
        <fullName evidence="3">Uncharacterized protein</fullName>
    </submittedName>
</protein>
<keyword evidence="2" id="KW-0472">Membrane</keyword>
<dbReference type="RefSeq" id="WP_049951581.1">
    <property type="nucleotide sequence ID" value="NZ_CP007055.1"/>
</dbReference>
<feature type="transmembrane region" description="Helical" evidence="2">
    <location>
        <begin position="175"/>
        <end position="193"/>
    </location>
</feature>
<proteinExistence type="predicted"/>
<name>W0JQ24_9EURY</name>
<evidence type="ECO:0000313" key="4">
    <source>
        <dbReference type="Proteomes" id="UP000019024"/>
    </source>
</evidence>
<feature type="compositionally biased region" description="Basic and acidic residues" evidence="1">
    <location>
        <begin position="18"/>
        <end position="33"/>
    </location>
</feature>
<evidence type="ECO:0000256" key="1">
    <source>
        <dbReference type="SAM" id="MobiDB-lite"/>
    </source>
</evidence>
<gene>
    <name evidence="3" type="ORF">HALLA_05375</name>
</gene>
<dbReference type="HOGENOM" id="CLU_1369493_0_0_2"/>
<dbReference type="eggNOG" id="ENOG502N63C">
    <property type="taxonomic scope" value="Archaea"/>
</dbReference>
<dbReference type="GeneID" id="25143937"/>
<feature type="transmembrane region" description="Helical" evidence="2">
    <location>
        <begin position="103"/>
        <end position="124"/>
    </location>
</feature>
<dbReference type="Proteomes" id="UP000019024">
    <property type="component" value="Chromosome"/>
</dbReference>
<evidence type="ECO:0000313" key="3">
    <source>
        <dbReference type="EMBL" id="AHG00709.1"/>
    </source>
</evidence>
<dbReference type="OrthoDB" id="204873at2157"/>
<keyword evidence="2" id="KW-0812">Transmembrane</keyword>
<keyword evidence="2" id="KW-1133">Transmembrane helix</keyword>
<organism evidence="3 4">
    <name type="scientific">Halostagnicola larsenii XH-48</name>
    <dbReference type="NCBI Taxonomy" id="797299"/>
    <lineage>
        <taxon>Archaea</taxon>
        <taxon>Methanobacteriati</taxon>
        <taxon>Methanobacteriota</taxon>
        <taxon>Stenosarchaea group</taxon>
        <taxon>Halobacteria</taxon>
        <taxon>Halobacteriales</taxon>
        <taxon>Natrialbaceae</taxon>
        <taxon>Halostagnicola</taxon>
    </lineage>
</organism>
<dbReference type="AlphaFoldDB" id="W0JQ24"/>
<keyword evidence="4" id="KW-1185">Reference proteome</keyword>
<evidence type="ECO:0000256" key="2">
    <source>
        <dbReference type="SAM" id="Phobius"/>
    </source>
</evidence>
<reference evidence="3 4" key="1">
    <citation type="submission" date="2014-01" db="EMBL/GenBank/DDBJ databases">
        <authorList>
            <consortium name="DOE Joint Genome Institute"/>
            <person name="Anderson I."/>
            <person name="Huntemann M."/>
            <person name="Han J."/>
            <person name="Chen A."/>
            <person name="Kyrpides N."/>
            <person name="Mavromatis K."/>
            <person name="Markowitz V."/>
            <person name="Palaniappan K."/>
            <person name="Ivanova N."/>
            <person name="Schaumberg A."/>
            <person name="Pati A."/>
            <person name="Liolios K."/>
            <person name="Nordberg H.P."/>
            <person name="Cantor M.N."/>
            <person name="Hua S.X."/>
            <person name="Woyke T."/>
        </authorList>
    </citation>
    <scope>NUCLEOTIDE SEQUENCE [LARGE SCALE GENOMIC DNA]</scope>
    <source>
        <strain evidence="3 4">XH-48</strain>
    </source>
</reference>
<dbReference type="EMBL" id="CP007055">
    <property type="protein sequence ID" value="AHG00709.1"/>
    <property type="molecule type" value="Genomic_DNA"/>
</dbReference>
<accession>W0JQ24</accession>
<dbReference type="PATRIC" id="fig|797299.3.peg.137"/>
<sequence length="199" mass="22435">MVMRIRIGSGDDDDDDERGWSETDTENARREDGGGEDGEGDDRSWIRAIVIPPDLGGLFARLAFVFLLLTILSMFALVAVLLIESDEPFVDQPHLEDPISGWIWLLSLTGTAVSTIGYTAWSFWKQRRLRERYLQNQPSGYRETPFYERPIRALQLASDDSNELDEYEKRIQKTVTALVLCVFVGAIPGQIVLDALLGL</sequence>
<dbReference type="STRING" id="797299.HALLA_05375"/>
<feature type="region of interest" description="Disordered" evidence="1">
    <location>
        <begin position="1"/>
        <end position="40"/>
    </location>
</feature>
<feature type="transmembrane region" description="Helical" evidence="2">
    <location>
        <begin position="62"/>
        <end position="83"/>
    </location>
</feature>
<dbReference type="KEGG" id="hlr:HALLA_05375"/>